<protein>
    <submittedName>
        <fullName evidence="1">Uncharacterized protein</fullName>
    </submittedName>
</protein>
<dbReference type="Proteomes" id="UP001195769">
    <property type="component" value="Unassembled WGS sequence"/>
</dbReference>
<dbReference type="EMBL" id="JABBWK010000005">
    <property type="protein sequence ID" value="KAG1906103.1"/>
    <property type="molecule type" value="Genomic_DNA"/>
</dbReference>
<proteinExistence type="predicted"/>
<name>A0AAD4HRA7_9AGAM</name>
<dbReference type="RefSeq" id="XP_041231678.1">
    <property type="nucleotide sequence ID" value="XM_041373565.1"/>
</dbReference>
<evidence type="ECO:0000313" key="1">
    <source>
        <dbReference type="EMBL" id="KAG1906103.1"/>
    </source>
</evidence>
<accession>A0AAD4HRA7</accession>
<keyword evidence="2" id="KW-1185">Reference proteome</keyword>
<gene>
    <name evidence="1" type="ORF">F5891DRAFT_907256</name>
</gene>
<reference evidence="1" key="1">
    <citation type="journal article" date="2020" name="New Phytol.">
        <title>Comparative genomics reveals dynamic genome evolution in host specialist ectomycorrhizal fungi.</title>
        <authorList>
            <person name="Lofgren L.A."/>
            <person name="Nguyen N.H."/>
            <person name="Vilgalys R."/>
            <person name="Ruytinx J."/>
            <person name="Liao H.L."/>
            <person name="Branco S."/>
            <person name="Kuo A."/>
            <person name="LaButti K."/>
            <person name="Lipzen A."/>
            <person name="Andreopoulos W."/>
            <person name="Pangilinan J."/>
            <person name="Riley R."/>
            <person name="Hundley H."/>
            <person name="Na H."/>
            <person name="Barry K."/>
            <person name="Grigoriev I.V."/>
            <person name="Stajich J.E."/>
            <person name="Kennedy P.G."/>
        </authorList>
    </citation>
    <scope>NUCLEOTIDE SEQUENCE</scope>
    <source>
        <strain evidence="1">FC203</strain>
    </source>
</reference>
<organism evidence="1 2">
    <name type="scientific">Suillus fuscotomentosus</name>
    <dbReference type="NCBI Taxonomy" id="1912939"/>
    <lineage>
        <taxon>Eukaryota</taxon>
        <taxon>Fungi</taxon>
        <taxon>Dikarya</taxon>
        <taxon>Basidiomycota</taxon>
        <taxon>Agaricomycotina</taxon>
        <taxon>Agaricomycetes</taxon>
        <taxon>Agaricomycetidae</taxon>
        <taxon>Boletales</taxon>
        <taxon>Suillineae</taxon>
        <taxon>Suillaceae</taxon>
        <taxon>Suillus</taxon>
    </lineage>
</organism>
<feature type="non-terminal residue" evidence="1">
    <location>
        <position position="188"/>
    </location>
</feature>
<dbReference type="GeneID" id="64667863"/>
<comment type="caution">
    <text evidence="1">The sequence shown here is derived from an EMBL/GenBank/DDBJ whole genome shotgun (WGS) entry which is preliminary data.</text>
</comment>
<feature type="non-terminal residue" evidence="1">
    <location>
        <position position="1"/>
    </location>
</feature>
<dbReference type="AlphaFoldDB" id="A0AAD4HRA7"/>
<sequence>GEVWRLFKDVFNISQDTDFILHQAASREDVYSYEYEDSPGPNCKALAFDLKHGAKSPWNNKVIRLLLEELQRRGDEENWPFRRSDVYFREVLQVQYKCLCMVWMAAQPKVTAKGILETLAEVEQRLITKKDESLKATHQTTRQKNKYLRRVMVLDHLVNHKADENEEDLPAWQWLQQLIRMLGEDSIS</sequence>
<evidence type="ECO:0000313" key="2">
    <source>
        <dbReference type="Proteomes" id="UP001195769"/>
    </source>
</evidence>